<dbReference type="EMBL" id="CAFBMR010000167">
    <property type="protein sequence ID" value="CAB4933417.1"/>
    <property type="molecule type" value="Genomic_DNA"/>
</dbReference>
<evidence type="ECO:0000256" key="3">
    <source>
        <dbReference type="ARBA" id="ARBA00022741"/>
    </source>
</evidence>
<gene>
    <name evidence="8" type="ORF">UFOPK3610_02058</name>
</gene>
<dbReference type="SMART" id="SM00939">
    <property type="entry name" value="PepX_C"/>
    <property type="match status" value="1"/>
</dbReference>
<dbReference type="InterPro" id="IPR000383">
    <property type="entry name" value="Xaa-Pro-like_dom"/>
</dbReference>
<dbReference type="GO" id="GO:0016887">
    <property type="term" value="F:ATP hydrolysis activity"/>
    <property type="evidence" value="ECO:0007669"/>
    <property type="project" value="InterPro"/>
</dbReference>
<dbReference type="InterPro" id="IPR017871">
    <property type="entry name" value="ABC_transporter-like_CS"/>
</dbReference>
<evidence type="ECO:0000256" key="2">
    <source>
        <dbReference type="ARBA" id="ARBA00022448"/>
    </source>
</evidence>
<dbReference type="SMART" id="SM00382">
    <property type="entry name" value="AAA"/>
    <property type="match status" value="1"/>
</dbReference>
<dbReference type="Pfam" id="PF08530">
    <property type="entry name" value="PepX_C"/>
    <property type="match status" value="1"/>
</dbReference>
<feature type="domain" description="ABC transporter" evidence="7">
    <location>
        <begin position="492"/>
        <end position="720"/>
    </location>
</feature>
<protein>
    <submittedName>
        <fullName evidence="8">Unannotated protein</fullName>
    </submittedName>
</protein>
<dbReference type="InterPro" id="IPR027417">
    <property type="entry name" value="P-loop_NTPase"/>
</dbReference>
<keyword evidence="2" id="KW-0813">Transport</keyword>
<evidence type="ECO:0000256" key="1">
    <source>
        <dbReference type="ARBA" id="ARBA00005417"/>
    </source>
</evidence>
<dbReference type="InterPro" id="IPR029058">
    <property type="entry name" value="AB_hydrolase_fold"/>
</dbReference>
<comment type="similarity">
    <text evidence="1">Belongs to the ABC transporter superfamily.</text>
</comment>
<dbReference type="InterPro" id="IPR003593">
    <property type="entry name" value="AAA+_ATPase"/>
</dbReference>
<dbReference type="PROSITE" id="PS50893">
    <property type="entry name" value="ABC_TRANSPORTER_2"/>
    <property type="match status" value="1"/>
</dbReference>
<keyword evidence="3" id="KW-0547">Nucleotide-binding</keyword>
<organism evidence="8">
    <name type="scientific">freshwater metagenome</name>
    <dbReference type="NCBI Taxonomy" id="449393"/>
    <lineage>
        <taxon>unclassified sequences</taxon>
        <taxon>metagenomes</taxon>
        <taxon>ecological metagenomes</taxon>
    </lineage>
</organism>
<dbReference type="PROSITE" id="PS00211">
    <property type="entry name" value="ABC_TRANSPORTER_1"/>
    <property type="match status" value="1"/>
</dbReference>
<dbReference type="Pfam" id="PF02129">
    <property type="entry name" value="Peptidase_S15"/>
    <property type="match status" value="1"/>
</dbReference>
<keyword evidence="6" id="KW-1133">Transmembrane helix</keyword>
<dbReference type="SUPFAM" id="SSF53474">
    <property type="entry name" value="alpha/beta-Hydrolases"/>
    <property type="match status" value="1"/>
</dbReference>
<dbReference type="InterPro" id="IPR008979">
    <property type="entry name" value="Galactose-bd-like_sf"/>
</dbReference>
<dbReference type="GO" id="GO:0005524">
    <property type="term" value="F:ATP binding"/>
    <property type="evidence" value="ECO:0007669"/>
    <property type="project" value="UniProtKB-KW"/>
</dbReference>
<dbReference type="SUPFAM" id="SSF52540">
    <property type="entry name" value="P-loop containing nucleoside triphosphate hydrolases"/>
    <property type="match status" value="1"/>
</dbReference>
<dbReference type="AlphaFoldDB" id="A0A6J7ITC1"/>
<dbReference type="PANTHER" id="PTHR43335">
    <property type="entry name" value="ABC TRANSPORTER, ATP-BINDING PROTEIN"/>
    <property type="match status" value="1"/>
</dbReference>
<proteinExistence type="inferred from homology"/>
<dbReference type="PANTHER" id="PTHR43335:SF4">
    <property type="entry name" value="ABC TRANSPORTER, ATP-BINDING PROTEIN"/>
    <property type="match status" value="1"/>
</dbReference>
<keyword evidence="6" id="KW-0472">Membrane</keyword>
<keyword evidence="6" id="KW-0812">Transmembrane</keyword>
<dbReference type="Gene3D" id="3.40.50.300">
    <property type="entry name" value="P-loop containing nucleotide triphosphate hydrolases"/>
    <property type="match status" value="1"/>
</dbReference>
<keyword evidence="4" id="KW-0378">Hydrolase</keyword>
<dbReference type="Gene3D" id="3.40.50.1820">
    <property type="entry name" value="alpha/beta hydrolase"/>
    <property type="match status" value="1"/>
</dbReference>
<name>A0A6J7ITC1_9ZZZZ</name>
<feature type="transmembrane region" description="Helical" evidence="6">
    <location>
        <begin position="453"/>
        <end position="474"/>
    </location>
</feature>
<reference evidence="8" key="1">
    <citation type="submission" date="2020-05" db="EMBL/GenBank/DDBJ databases">
        <authorList>
            <person name="Chiriac C."/>
            <person name="Salcher M."/>
            <person name="Ghai R."/>
            <person name="Kavagutti S V."/>
        </authorList>
    </citation>
    <scope>NUCLEOTIDE SEQUENCE</scope>
</reference>
<dbReference type="InterPro" id="IPR013736">
    <property type="entry name" value="Xaa-Pro_dipept_C"/>
</dbReference>
<evidence type="ECO:0000256" key="5">
    <source>
        <dbReference type="ARBA" id="ARBA00022840"/>
    </source>
</evidence>
<accession>A0A6J7ITC1</accession>
<dbReference type="Pfam" id="PF00005">
    <property type="entry name" value="ABC_tran"/>
    <property type="match status" value="1"/>
</dbReference>
<evidence type="ECO:0000256" key="6">
    <source>
        <dbReference type="SAM" id="Phobius"/>
    </source>
</evidence>
<dbReference type="Gene3D" id="2.60.120.260">
    <property type="entry name" value="Galactose-binding domain-like"/>
    <property type="match status" value="1"/>
</dbReference>
<dbReference type="SUPFAM" id="SSF49785">
    <property type="entry name" value="Galactose-binding domain-like"/>
    <property type="match status" value="1"/>
</dbReference>
<evidence type="ECO:0000256" key="4">
    <source>
        <dbReference type="ARBA" id="ARBA00022801"/>
    </source>
</evidence>
<evidence type="ECO:0000259" key="7">
    <source>
        <dbReference type="PROSITE" id="PS50893"/>
    </source>
</evidence>
<keyword evidence="5" id="KW-0067">ATP-binding</keyword>
<dbReference type="InterPro" id="IPR003439">
    <property type="entry name" value="ABC_transporter-like_ATP-bd"/>
</dbReference>
<sequence length="732" mass="76457">MLAYTARGFGDSSGEISMNSPQFEVADASTLVTYLSSLASVTQDSDGDPVVGVAGGSYGGALALLLAGYDRRIDAVAADITWNDLETSLFAQSTVDATSPGVLKSMWTSVFFSSGLGFAPGQPVTECGRFTRDWCAAYVEAATDGAVSDVSSALMAASSPKSIAGRITAPVLLGAGQSDSLFPLAQANANAQQITNAPLKMVWHAGGHDGGTPETDRLRLLTAQWFDAHLRGGPAVSDSFDVSVVAASAISDRDPSTIEILSSTTYPGLFGDAQTSIPVLGPPQQVLAPAGGAPAAITSLPGAGGLAGIASGLLGVSLPGQTAVFVSEPLSASRRIVGASRVSITVSSDRPIEDAVLFASLRIVGSNGRQSLPQGLVAPIRVPKLDSRPVTINVVLPAVVAQVAAGDRLAIVIGTTDQAYRMPKGPAVYSVSVAGSVSVPSLEGTVTRSSAALWVWPLVALVVIVILWIALRLLRPRSGTAPRREDLAQVPLAIEGLAKDFRGDVRAVDDLSFEVPPGVILGLLGPNGAGKTTTLRMAMGLIRPTSGDVWVFGEHILPGAPVLARIGSFIEGPGFLPHLSGRRNLDLYWRASGRSHDDPHLEEVLEIAGLGAAINRRVRTYSQGMRQRLGIAQAMLGLPDLLVLDEPTNGLDPPQIREMRQVMHNYAATGKTVIVSSHLLSEVEQTCSHVVVMNHGRLLYSGTVETLLGGRSDLRLEDVFLKLVGEGHQVEA</sequence>
<evidence type="ECO:0000313" key="8">
    <source>
        <dbReference type="EMBL" id="CAB4933417.1"/>
    </source>
</evidence>
<dbReference type="GO" id="GO:0008239">
    <property type="term" value="F:dipeptidyl-peptidase activity"/>
    <property type="evidence" value="ECO:0007669"/>
    <property type="project" value="InterPro"/>
</dbReference>